<keyword evidence="2" id="KW-1185">Reference proteome</keyword>
<accession>A0A1B7N016</accession>
<proteinExistence type="predicted"/>
<dbReference type="InParanoid" id="A0A1B7N016"/>
<dbReference type="Proteomes" id="UP000092154">
    <property type="component" value="Unassembled WGS sequence"/>
</dbReference>
<dbReference type="AlphaFoldDB" id="A0A1B7N016"/>
<dbReference type="EMBL" id="KV448307">
    <property type="protein sequence ID" value="OAX38218.1"/>
    <property type="molecule type" value="Genomic_DNA"/>
</dbReference>
<gene>
    <name evidence="1" type="ORF">K503DRAFT_783058</name>
</gene>
<reference evidence="1 2" key="1">
    <citation type="submission" date="2016-06" db="EMBL/GenBank/DDBJ databases">
        <title>Comparative genomics of the ectomycorrhizal sister species Rhizopogon vinicolor and Rhizopogon vesiculosus (Basidiomycota: Boletales) reveals a divergence of the mating type B locus.</title>
        <authorList>
            <consortium name="DOE Joint Genome Institute"/>
            <person name="Mujic A.B."/>
            <person name="Kuo A."/>
            <person name="Tritt A."/>
            <person name="Lipzen A."/>
            <person name="Chen C."/>
            <person name="Johnson J."/>
            <person name="Sharma A."/>
            <person name="Barry K."/>
            <person name="Grigoriev I.V."/>
            <person name="Spatafora J.W."/>
        </authorList>
    </citation>
    <scope>NUCLEOTIDE SEQUENCE [LARGE SCALE GENOMIC DNA]</scope>
    <source>
        <strain evidence="1 2">AM-OR11-026</strain>
    </source>
</reference>
<evidence type="ECO:0000313" key="1">
    <source>
        <dbReference type="EMBL" id="OAX38218.1"/>
    </source>
</evidence>
<evidence type="ECO:0000313" key="2">
    <source>
        <dbReference type="Proteomes" id="UP000092154"/>
    </source>
</evidence>
<protein>
    <recommendedName>
        <fullName evidence="3">Ricin B lectin domain-containing protein</fullName>
    </recommendedName>
</protein>
<organism evidence="1 2">
    <name type="scientific">Rhizopogon vinicolor AM-OR11-026</name>
    <dbReference type="NCBI Taxonomy" id="1314800"/>
    <lineage>
        <taxon>Eukaryota</taxon>
        <taxon>Fungi</taxon>
        <taxon>Dikarya</taxon>
        <taxon>Basidiomycota</taxon>
        <taxon>Agaricomycotina</taxon>
        <taxon>Agaricomycetes</taxon>
        <taxon>Agaricomycetidae</taxon>
        <taxon>Boletales</taxon>
        <taxon>Suillineae</taxon>
        <taxon>Rhizopogonaceae</taxon>
        <taxon>Rhizopogon</taxon>
    </lineage>
</organism>
<name>A0A1B7N016_9AGAM</name>
<evidence type="ECO:0008006" key="3">
    <source>
        <dbReference type="Google" id="ProtNLM"/>
    </source>
</evidence>
<sequence length="166" mass="18623">MADLPEPQDYYIFCAESFGTEKPVGLTVVEDEGVLRGISGEKMAWSVQYVDREKGTCTFIHPESGRPTGVPENSDGVACYLGQPQQWTLKKTDDGITVSRFFGDEERFSHIDNEGSVSRPQKRGNSEVGVQAGERRQVRIFMIAFMKTYAKLESSFGYKASFEHFS</sequence>